<keyword evidence="4" id="KW-1185">Reference proteome</keyword>
<evidence type="ECO:0000313" key="4">
    <source>
        <dbReference type="Proteomes" id="UP000067683"/>
    </source>
</evidence>
<dbReference type="PRINTS" id="PR01438">
    <property type="entry name" value="UNVRSLSTRESS"/>
</dbReference>
<dbReference type="InterPro" id="IPR006016">
    <property type="entry name" value="UspA"/>
</dbReference>
<dbReference type="CDD" id="cd00293">
    <property type="entry name" value="USP-like"/>
    <property type="match status" value="1"/>
</dbReference>
<reference evidence="3" key="1">
    <citation type="submission" date="2016-01" db="EMBL/GenBank/DDBJ databases">
        <title>Complete genome of Planococcus rifietoensis type strain M8.</title>
        <authorList>
            <person name="See-Too W.S."/>
        </authorList>
    </citation>
    <scope>NUCLEOTIDE SEQUENCE [LARGE SCALE GENOMIC DNA]</scope>
    <source>
        <strain evidence="3">M8</strain>
    </source>
</reference>
<protein>
    <submittedName>
        <fullName evidence="3">Universal stress protein</fullName>
    </submittedName>
</protein>
<feature type="domain" description="UspA" evidence="2">
    <location>
        <begin position="1"/>
        <end position="139"/>
    </location>
</feature>
<organism evidence="3 4">
    <name type="scientific">Planococcus rifietoensis</name>
    <dbReference type="NCBI Taxonomy" id="200991"/>
    <lineage>
        <taxon>Bacteria</taxon>
        <taxon>Bacillati</taxon>
        <taxon>Bacillota</taxon>
        <taxon>Bacilli</taxon>
        <taxon>Bacillales</taxon>
        <taxon>Caryophanaceae</taxon>
        <taxon>Planococcus</taxon>
    </lineage>
</organism>
<dbReference type="InterPro" id="IPR014729">
    <property type="entry name" value="Rossmann-like_a/b/a_fold"/>
</dbReference>
<proteinExistence type="inferred from homology"/>
<dbReference type="EMBL" id="CP013659">
    <property type="protein sequence ID" value="ALS74395.1"/>
    <property type="molecule type" value="Genomic_DNA"/>
</dbReference>
<name>A0A0U2Z3I4_9BACL</name>
<sequence length="139" mass="15447">MYQHILLAVDGSENSIRAAKEAVKIASLIDGSEVTVVYVSDYKEDENEVIHDASAMEFDLARRKKILPVTEMLDREKIFHQIEVLHGIPGPAIVKMTKEKAYDLVVIGSRGLSPIREVMLGSVSHKVVNHAECPVLVVR</sequence>
<dbReference type="PANTHER" id="PTHR46268:SF6">
    <property type="entry name" value="UNIVERSAL STRESS PROTEIN UP12"/>
    <property type="match status" value="1"/>
</dbReference>
<dbReference type="RefSeq" id="WP_058381102.1">
    <property type="nucleotide sequence ID" value="NZ_CP013659.2"/>
</dbReference>
<dbReference type="Proteomes" id="UP000067683">
    <property type="component" value="Chromosome"/>
</dbReference>
<dbReference type="Pfam" id="PF00582">
    <property type="entry name" value="Usp"/>
    <property type="match status" value="1"/>
</dbReference>
<evidence type="ECO:0000256" key="1">
    <source>
        <dbReference type="ARBA" id="ARBA00008791"/>
    </source>
</evidence>
<dbReference type="Gene3D" id="3.40.50.620">
    <property type="entry name" value="HUPs"/>
    <property type="match status" value="1"/>
</dbReference>
<dbReference type="PANTHER" id="PTHR46268">
    <property type="entry name" value="STRESS RESPONSE PROTEIN NHAX"/>
    <property type="match status" value="1"/>
</dbReference>
<dbReference type="SUPFAM" id="SSF52402">
    <property type="entry name" value="Adenine nucleotide alpha hydrolases-like"/>
    <property type="match status" value="1"/>
</dbReference>
<comment type="similarity">
    <text evidence="1">Belongs to the universal stress protein A family.</text>
</comment>
<evidence type="ECO:0000313" key="3">
    <source>
        <dbReference type="EMBL" id="ALS74395.1"/>
    </source>
</evidence>
<dbReference type="STRING" id="200991.AUC31_03570"/>
<evidence type="ECO:0000259" key="2">
    <source>
        <dbReference type="Pfam" id="PF00582"/>
    </source>
</evidence>
<accession>A0A0U2Z3I4</accession>
<dbReference type="OrthoDB" id="9777884at2"/>
<dbReference type="InterPro" id="IPR006015">
    <property type="entry name" value="Universal_stress_UspA"/>
</dbReference>
<dbReference type="KEGG" id="prt:AUC31_03570"/>
<dbReference type="AlphaFoldDB" id="A0A0U2Z3I4"/>
<gene>
    <name evidence="3" type="ORF">AUC31_03570</name>
</gene>